<evidence type="ECO:0000259" key="8">
    <source>
        <dbReference type="SMART" id="SM00560"/>
    </source>
</evidence>
<keyword evidence="6" id="KW-0326">Glycosidase</keyword>
<evidence type="ECO:0000313" key="9">
    <source>
        <dbReference type="EMBL" id="NYI05170.1"/>
    </source>
</evidence>
<dbReference type="SMART" id="SM00560">
    <property type="entry name" value="LamGL"/>
    <property type="match status" value="1"/>
</dbReference>
<dbReference type="InterPro" id="IPR023296">
    <property type="entry name" value="Glyco_hydro_beta-prop_sf"/>
</dbReference>
<dbReference type="Pfam" id="PF00251">
    <property type="entry name" value="Glyco_hydro_32N"/>
    <property type="match status" value="1"/>
</dbReference>
<dbReference type="Gene3D" id="2.60.120.260">
    <property type="entry name" value="Galactose-binding domain-like"/>
    <property type="match status" value="1"/>
</dbReference>
<dbReference type="Gene3D" id="2.60.120.200">
    <property type="match status" value="1"/>
</dbReference>
<accession>A0A852ZV73</accession>
<evidence type="ECO:0000256" key="5">
    <source>
        <dbReference type="ARBA" id="ARBA00023157"/>
    </source>
</evidence>
<dbReference type="PANTHER" id="PTHR43101:SF1">
    <property type="entry name" value="BETA-FRUCTOSIDASE"/>
    <property type="match status" value="1"/>
</dbReference>
<dbReference type="InterPro" id="IPR051214">
    <property type="entry name" value="GH32_Enzymes"/>
</dbReference>
<proteinExistence type="inferred from homology"/>
<dbReference type="SUPFAM" id="SSF75005">
    <property type="entry name" value="Arabinanase/levansucrase/invertase"/>
    <property type="match status" value="1"/>
</dbReference>
<sequence length="990" mass="106729">MTWTHRAAALLLPGGDRGRPHGRGGPPLGGRWPRPRRGPRALLGVLLALAACLALSAPTGAAHAEAAATSLDNPGFETGDLTGWTATGTAFTQAVTDEPGWGWGCCFNHAGRYHLWGYRGGGDTAVGTLTSQTFTLGGTGVVSLLVSGGRNIDHLYVALTTPTGTVLHKATGSEDEAYRRVIWDARAHLGQAVRITVVDDVSGGWGHINLDDIRIGVDAPGTGQPPTGELAAHWSFDEGAGAATTERVSRSADPISYVFNDAVYKPDSDPLWEPDDPAAGVLSGALLFDGYSTWVTRDAPRLAVSTEALTVEAWVAPRAFEWGDGGKPSAIVNQHDQDANQGFSLGVGRHGGWVFGVGTGDAWRQVSAPAASALRAGEWAHLTATFDPAGGAMRLYLNGVSVGEAPVPTGARMSPAATSLLIGRHNQPVIVNGVFAVNMFNGLIDEVKIHNRALGPAEIAAGHSAALDTFADRTIPRADMAMDRGRYDGDRYRPGYHFTAPNHWMNEPHAPIQVDGRYHLFYQHNPHGPYWHNISWGHAVSEDLVHWRDLPMAMVPTAGSPAPDGVWSGSATVDENGDPVLFFTAGNDSVRPNQATGLARPADPDDPDLTEWIMHPTPVTVQQPDLDVGPGRKVRYGDFRDPYVWKEGDTWFQLMGSGVQTTEGADVGGTALLYTSTNLTDWTYVGPLAVGDVNAHPATGQVWELPTFLPIGRDAQGRQRNALLINPAFSSPSEHANKYVWYWVGTWDAEARRWTPDHTEPRLLDYGDHFTGPSGTVDASGRSLLFSITQDRRTEQAHYDAGWAHNAGLPVRLTTRPDGDLGVAPVAEVERLHADGAPLVRIDRPTDLATVNQRLAGVRGDMLHIRLEMSRGSASSFGLDVLRSPGDEERTRLFYDRASGRFGVDRTRSGNNSSSWTDLGVQSGPLRLEGNRLVLDVFVDRSMVEAFANGHKSITTRAYPHRTDSLGLRVWGEGAKVHSMTVWEMTPMTE</sequence>
<keyword evidence="3" id="KW-0732">Signal</keyword>
<dbReference type="InterPro" id="IPR013189">
    <property type="entry name" value="Glyco_hydro_32_C"/>
</dbReference>
<feature type="domain" description="LamG-like jellyroll fold" evidence="8">
    <location>
        <begin position="307"/>
        <end position="457"/>
    </location>
</feature>
<dbReference type="GO" id="GO:0004564">
    <property type="term" value="F:beta-fructofuranosidase activity"/>
    <property type="evidence" value="ECO:0007669"/>
    <property type="project" value="UniProtKB-EC"/>
</dbReference>
<dbReference type="SMART" id="SM00640">
    <property type="entry name" value="Glyco_32"/>
    <property type="match status" value="1"/>
</dbReference>
<dbReference type="EMBL" id="JACBZD010000001">
    <property type="protein sequence ID" value="NYI05170.1"/>
    <property type="molecule type" value="Genomic_DNA"/>
</dbReference>
<protein>
    <recommendedName>
        <fullName evidence="2">beta-fructofuranosidase</fullName>
        <ecNumber evidence="2">3.2.1.26</ecNumber>
    </recommendedName>
</protein>
<dbReference type="Proteomes" id="UP000567795">
    <property type="component" value="Unassembled WGS sequence"/>
</dbReference>
<dbReference type="InterPro" id="IPR001362">
    <property type="entry name" value="Glyco_hydro_32"/>
</dbReference>
<dbReference type="InterPro" id="IPR006558">
    <property type="entry name" value="LamG-like"/>
</dbReference>
<keyword evidence="10" id="KW-1185">Reference proteome</keyword>
<keyword evidence="5" id="KW-1015">Disulfide bond</keyword>
<dbReference type="Gene3D" id="2.60.120.560">
    <property type="entry name" value="Exo-inulinase, domain 1"/>
    <property type="match status" value="1"/>
</dbReference>
<comment type="caution">
    <text evidence="9">The sequence shown here is derived from an EMBL/GenBank/DDBJ whole genome shotgun (WGS) entry which is preliminary data.</text>
</comment>
<dbReference type="Pfam" id="PF08244">
    <property type="entry name" value="Glyco_hydro_32C"/>
    <property type="match status" value="1"/>
</dbReference>
<dbReference type="GO" id="GO:0005975">
    <property type="term" value="P:carbohydrate metabolic process"/>
    <property type="evidence" value="ECO:0007669"/>
    <property type="project" value="InterPro"/>
</dbReference>
<dbReference type="Pfam" id="PF13385">
    <property type="entry name" value="Laminin_G_3"/>
    <property type="match status" value="1"/>
</dbReference>
<dbReference type="AlphaFoldDB" id="A0A852ZV73"/>
<keyword evidence="4 9" id="KW-0378">Hydrolase</keyword>
<reference evidence="9 10" key="1">
    <citation type="submission" date="2020-07" db="EMBL/GenBank/DDBJ databases">
        <title>Sequencing the genomes of 1000 actinobacteria strains.</title>
        <authorList>
            <person name="Klenk H.-P."/>
        </authorList>
    </citation>
    <scope>NUCLEOTIDE SEQUENCE [LARGE SCALE GENOMIC DNA]</scope>
    <source>
        <strain evidence="9 10">DSM 42178</strain>
    </source>
</reference>
<evidence type="ECO:0000256" key="4">
    <source>
        <dbReference type="ARBA" id="ARBA00022801"/>
    </source>
</evidence>
<dbReference type="InterPro" id="IPR013320">
    <property type="entry name" value="ConA-like_dom_sf"/>
</dbReference>
<dbReference type="InterPro" id="IPR013148">
    <property type="entry name" value="Glyco_hydro_32_N"/>
</dbReference>
<feature type="region of interest" description="Disordered" evidence="7">
    <location>
        <begin position="12"/>
        <end position="35"/>
    </location>
</feature>
<evidence type="ECO:0000256" key="6">
    <source>
        <dbReference type="ARBA" id="ARBA00023295"/>
    </source>
</evidence>
<dbReference type="SUPFAM" id="SSF49899">
    <property type="entry name" value="Concanavalin A-like lectins/glucanases"/>
    <property type="match status" value="2"/>
</dbReference>
<evidence type="ECO:0000313" key="10">
    <source>
        <dbReference type="Proteomes" id="UP000567795"/>
    </source>
</evidence>
<name>A0A852ZV73_9ACTN</name>
<evidence type="ECO:0000256" key="2">
    <source>
        <dbReference type="ARBA" id="ARBA00012758"/>
    </source>
</evidence>
<dbReference type="EC" id="3.2.1.26" evidence="2"/>
<comment type="similarity">
    <text evidence="1">Belongs to the glycosyl hydrolase 32 family.</text>
</comment>
<evidence type="ECO:0000256" key="3">
    <source>
        <dbReference type="ARBA" id="ARBA00022729"/>
    </source>
</evidence>
<evidence type="ECO:0000256" key="7">
    <source>
        <dbReference type="SAM" id="MobiDB-lite"/>
    </source>
</evidence>
<dbReference type="Gene3D" id="2.115.10.20">
    <property type="entry name" value="Glycosyl hydrolase domain, family 43"/>
    <property type="match status" value="1"/>
</dbReference>
<organism evidence="9 10">
    <name type="scientific">Allostreptomyces psammosilenae</name>
    <dbReference type="NCBI Taxonomy" id="1892865"/>
    <lineage>
        <taxon>Bacteria</taxon>
        <taxon>Bacillati</taxon>
        <taxon>Actinomycetota</taxon>
        <taxon>Actinomycetes</taxon>
        <taxon>Kitasatosporales</taxon>
        <taxon>Streptomycetaceae</taxon>
        <taxon>Allostreptomyces</taxon>
    </lineage>
</organism>
<gene>
    <name evidence="9" type="ORF">FHU37_002113</name>
</gene>
<dbReference type="CDD" id="cd08996">
    <property type="entry name" value="GH32_FFase"/>
    <property type="match status" value="1"/>
</dbReference>
<dbReference type="PANTHER" id="PTHR43101">
    <property type="entry name" value="BETA-FRUCTOSIDASE"/>
    <property type="match status" value="1"/>
</dbReference>
<dbReference type="RefSeq" id="WP_179813956.1">
    <property type="nucleotide sequence ID" value="NZ_JACBZD010000001.1"/>
</dbReference>
<evidence type="ECO:0000256" key="1">
    <source>
        <dbReference type="ARBA" id="ARBA00009902"/>
    </source>
</evidence>